<feature type="domain" description="DUF3347" evidence="2">
    <location>
        <begin position="58"/>
        <end position="148"/>
    </location>
</feature>
<reference evidence="4" key="1">
    <citation type="submission" date="2016-10" db="EMBL/GenBank/DDBJ databases">
        <authorList>
            <person name="Varghese N."/>
            <person name="Submissions S."/>
        </authorList>
    </citation>
    <scope>NUCLEOTIDE SEQUENCE [LARGE SCALE GENOMIC DNA]</scope>
    <source>
        <strain evidence="4">DSM 24740</strain>
    </source>
</reference>
<name>A0A1H9H5J6_9BACT</name>
<accession>A0A1H9H5J6</accession>
<sequence>MNIFKSFFLLVFLGFFATACNSQSAHSKAGHEAESAHHHGEAAGAATNSVFQAQLSNVTREYLRMKDALVRSDAGASKTAAASMQLALSSVDMKLVTGDAHMEWMGYLKQLKSVTETAVAAKSLEDVRQAFSAMSSPLAGAIKRFGGNDTELYLQHCPMAFSNAGGDWLSDIEAIRNPYFGDRMLKCGRVMETIE</sequence>
<dbReference type="PROSITE" id="PS51257">
    <property type="entry name" value="PROKAR_LIPOPROTEIN"/>
    <property type="match status" value="1"/>
</dbReference>
<dbReference type="Proteomes" id="UP000199021">
    <property type="component" value="Unassembled WGS sequence"/>
</dbReference>
<feature type="signal peptide" evidence="1">
    <location>
        <begin position="1"/>
        <end position="24"/>
    </location>
</feature>
<dbReference type="InParanoid" id="A0A1H9H5J6"/>
<keyword evidence="1" id="KW-0732">Signal</keyword>
<dbReference type="Pfam" id="PF11827">
    <property type="entry name" value="DUF3347"/>
    <property type="match status" value="1"/>
</dbReference>
<gene>
    <name evidence="3" type="ORF">SAMN05444359_11226</name>
</gene>
<organism evidence="3 4">
    <name type="scientific">Neolewinella agarilytica</name>
    <dbReference type="NCBI Taxonomy" id="478744"/>
    <lineage>
        <taxon>Bacteria</taxon>
        <taxon>Pseudomonadati</taxon>
        <taxon>Bacteroidota</taxon>
        <taxon>Saprospiria</taxon>
        <taxon>Saprospirales</taxon>
        <taxon>Lewinellaceae</taxon>
        <taxon>Neolewinella</taxon>
    </lineage>
</organism>
<evidence type="ECO:0000313" key="4">
    <source>
        <dbReference type="Proteomes" id="UP000199021"/>
    </source>
</evidence>
<dbReference type="AlphaFoldDB" id="A0A1H9H5J6"/>
<dbReference type="EMBL" id="FOFB01000012">
    <property type="protein sequence ID" value="SEQ57631.1"/>
    <property type="molecule type" value="Genomic_DNA"/>
</dbReference>
<proteinExistence type="predicted"/>
<protein>
    <submittedName>
        <fullName evidence="3">Membrane fusion protein, Cu(I)/Ag(I) efflux system</fullName>
    </submittedName>
</protein>
<dbReference type="InterPro" id="IPR021782">
    <property type="entry name" value="DUF3347"/>
</dbReference>
<dbReference type="RefSeq" id="WP_090168699.1">
    <property type="nucleotide sequence ID" value="NZ_FOFB01000012.1"/>
</dbReference>
<evidence type="ECO:0000313" key="3">
    <source>
        <dbReference type="EMBL" id="SEQ57631.1"/>
    </source>
</evidence>
<feature type="chain" id="PRO_5011520174" evidence="1">
    <location>
        <begin position="25"/>
        <end position="195"/>
    </location>
</feature>
<evidence type="ECO:0000256" key="1">
    <source>
        <dbReference type="SAM" id="SignalP"/>
    </source>
</evidence>
<dbReference type="STRING" id="478744.SAMN05444359_11226"/>
<dbReference type="OrthoDB" id="5513217at2"/>
<evidence type="ECO:0000259" key="2">
    <source>
        <dbReference type="Pfam" id="PF11827"/>
    </source>
</evidence>
<keyword evidence="4" id="KW-1185">Reference proteome</keyword>